<keyword evidence="2" id="KW-1185">Reference proteome</keyword>
<dbReference type="Proteomes" id="UP000831701">
    <property type="component" value="Chromosome 12"/>
</dbReference>
<comment type="caution">
    <text evidence="1">The sequence shown here is derived from an EMBL/GenBank/DDBJ whole genome shotgun (WGS) entry which is preliminary data.</text>
</comment>
<proteinExistence type="predicted"/>
<name>A0ACB8WC33_9TELE</name>
<accession>A0ACB8WC33</accession>
<protein>
    <submittedName>
        <fullName evidence="1">Uncharacterized protein</fullName>
    </submittedName>
</protein>
<dbReference type="EMBL" id="CM041542">
    <property type="protein sequence ID" value="KAI3365309.1"/>
    <property type="molecule type" value="Genomic_DNA"/>
</dbReference>
<reference evidence="1" key="1">
    <citation type="submission" date="2022-04" db="EMBL/GenBank/DDBJ databases">
        <title>Jade perch genome.</title>
        <authorList>
            <person name="Chao B."/>
        </authorList>
    </citation>
    <scope>NUCLEOTIDE SEQUENCE</scope>
    <source>
        <strain evidence="1">CB-2022</strain>
    </source>
</reference>
<evidence type="ECO:0000313" key="1">
    <source>
        <dbReference type="EMBL" id="KAI3365309.1"/>
    </source>
</evidence>
<gene>
    <name evidence="1" type="ORF">L3Q82_010397</name>
</gene>
<evidence type="ECO:0000313" key="2">
    <source>
        <dbReference type="Proteomes" id="UP000831701"/>
    </source>
</evidence>
<organism evidence="1 2">
    <name type="scientific">Scortum barcoo</name>
    <name type="common">barcoo grunter</name>
    <dbReference type="NCBI Taxonomy" id="214431"/>
    <lineage>
        <taxon>Eukaryota</taxon>
        <taxon>Metazoa</taxon>
        <taxon>Chordata</taxon>
        <taxon>Craniata</taxon>
        <taxon>Vertebrata</taxon>
        <taxon>Euteleostomi</taxon>
        <taxon>Actinopterygii</taxon>
        <taxon>Neopterygii</taxon>
        <taxon>Teleostei</taxon>
        <taxon>Neoteleostei</taxon>
        <taxon>Acanthomorphata</taxon>
        <taxon>Eupercaria</taxon>
        <taxon>Centrarchiformes</taxon>
        <taxon>Terapontoidei</taxon>
        <taxon>Terapontidae</taxon>
        <taxon>Scortum</taxon>
    </lineage>
</organism>
<sequence>MQSESESGLGDLEAQLASKEWEWKELQAAKVQQLESSLKKAQVDCSSLRELFCDASFVRERYQQLREDFQFNLIILDERDRELERYDVTTAKALTLEHNRQEELNQLRMQVAKLVEQRDRETEEMQKELSKIWHNAAQHRQQLEKLKCSMAGEIQKQTEEHDRMKWGLQSKIQELEGELTLQKQQEMKAAIHSELRQQKRELNLKMDEMRAVVLSHDLKVKLLSKEAEVHLQAQLQATEAIQASKEFCQQVETQLQQKEQEIKDLTAAKDCMIKELEDKLKRMGTKLKMKEDDHIKKYEGMVQALKRCDPQLEAQCKAHTKQLQNAEKHIVKLQENVEFLAAQASCIQEYQQAMKKKDETIESLRREVEATRTGWDKYISEVSSKMVIKDTEMISLQTRETQLRTERESSREEMEGYKQQLSAGLRRELALEQMLAKVELEWQKRCEDMKAKHYLANELLIQDLTQARDQRRPTERVQRLVSTRLSPKRNQVLVFAGPPTEAPKIMSAGPPMEGNQVLVGARWCWTGQPLGHWAGERTTAIGNYAFPSGLSEILGRLPSKSLPRETAAGWLGLQTAELGRGAVGSDRGSYGSLAKLSMASFRAFFLPWRSMAGYIAMRPVIIRKDPSPCSRAKAELKEKEQQLHDLTALLHSVKTERDQAIQYVLLLWLLLRNEHKGLTPKVDCLASEEIRHLQEQNSILRAMVTQMRKDIESLNHLLPNAQAQPQASPTQPVQHPEAPASTSTASIANTQTAAGVDSTLVHKHGGLCLEKCASTFALMKQKAHTKPALANIMKQVLKEICELVCCPVSSFFISSFFQSALVQQLQEENVQGAKSNPSLLHIRLKQAALCIARLSRERQQLIEMGNRLRAQITTAGLQEPVESERDSSTEKQGDQHDRLSVLEQLQYQLTTQELHFALRQRACSFAEQLLSGNNNRGPATEGAANRWTQGHKITDRPDVSVSSTGLSSKNKVDTPLPSQSQSSQNMDPQPHSGLSRSWLSSEESLQSLKELWEILDHRLSPSVFSEGELCRREMEESGAGAQLMVHGISAPFHSQPPPEKFSMDEIVIAGISGRLPESSNLEEFWENLINGVDMVTEDNRRWTPGLYGLPKRNGKLKDISHFDAAFFGVHPKQANTMDPQLRLMLEIAYEAIVDAGLNPAQLRGSKTGVYIGVSGSEAGEAFSRDPEELLGYSMTGCQRAMLANRLSYFFDFSGPSTAIDTACSSSLLALENAFHAIRQGHCDAALVGGVNLLLKPNTSVQFMKLGMLSPEGTCKSFDSSGNGYCRSEAAVAVLLTKRPVSKRVYATVVNAGNNTDGYKEQGVTFPSGEMQQRLVRSLYQEVNITPEQVEYIEAHGTGTKVGDPQEVNGIVSVFCQAKREPLLIGSTKSNMGHPEPASGLAALAKVLLSLERGVWAPNLHFNSPNPDIPALTDGRVQVIDRPIPTRGGIVGINSFGFGGSNVHVILRPAEKTPVMSPPPRKVPRVLQACGRTEAAVNAILQKGKEHTANDSFLSFLNEVSGVSTASMPYRGYTLIGSQNDVMEVQQVQATARPLWYICSGMGTQWAGMGRSLMQLPDFRESILQSDAALKDTGLVVSRLLMEADDATFEDTVHAFVGLAAIQIAEIDLLTKLGLQPDGIIGHSVGELACGYADGSLSHSEAILAAYWRGRCIKEANLPPGGMAAVGLTWEECLAQCPQGVVPACHNAEDTVTISGPQEAISKYVSELKEQGVFAKEVRSAGVAFHSYYMASIAPTLLAALKKVIREPRKRSSRWVSTSIPQSEWDSPLALYSSADYHVNNLVSPVLFQEGLSLVPENAVVVEIAPHALLQAILKRSLKHTCSILPLMKRDHINNLEFFLSNIGKIYMNGSDVPCAGWYPFDLPLGAVGPRPDLGCPQDINPESTDYYLTGHCIDGRVLYPATGYLVLAWRTLLRSLGVVMETTPVSFEDITIHRATILPKTGSVQLEVHLMPATKKFEVSENGNLAVSGKVSILEDAALESFRGQISQQAANDSGDPKMKLTAHDIYKELRLRGYDYGKTFQGIVESNISGDSGKLQWTGNWVTFLDTMLQMIVVGLSGRSLRLPTRIRSVCIDPSVHLEKVCKYTDGKQAVEVHVNRCLDNIVAGGVQICGLHATVAPRRQQQQSLPTLEEFVFVPYVETECLTNDRKLAEQLRICKGLIHKLQRKLAPHGVKLSIPGLQEESDAPLPSSEPSEPGLVRLLSLLCSLELNGNLRSELEQMVEKERTCLLQDSLLQGLLDNPSLRHCLDTTIENTMPGKIKVLEALSNNGQLFSRVVALLNIQPLLHVDYTATATNLDLLTPHQATLEKLAVASAEWDPLMGPAPGGLLGGADLVVCNHAWGPLKKDPGLLMANLASGAKQGGFVLLHTLLKGETLGETVTFLSGTTGSGNEQGLLTQAEWEKVFSEASLSLVAVRQSFYGSALFLCRSRSLGKQPVFLPVDSTDYKWVDTLKQAMTAESSDCPVWLTASQAHCGIVGMVNCLCQEPGGNRIRCAFVSNLNESSAAPSLQPSHKSMHSVLERDLVMNVFRDGQWGTFRHQLITHDLNEELTEQAYVNVLTRGDLSSLRWIAAPLRHFVSTNPNVQRCRVYFSSLNFRDIMLATGKLPPDAIPGDLALQQCMLGMEFSGRNPTGQRVMGLLPAKGLATSVDADKRFLWDIPSSWSVSQFHGLYPMVKHFCHNGSGLFQDDNAQIHLTKGVTEWTLEEAASVPVVYATAYYSLVVRGRLRPGETVLIHSGSGGVGQAAIAIALRKKCKVFTTVGSMEKRAYLQERFPQLSEESFANSRDTSFEQHILCHTQGQGVDVVLNSLAEEKLQASIRCPSQTWILKCQMALKAAGMALFLKNVAFHGILLDALFEEGNQEWEEVSQLLKEGIMGGVVQPLKTTVFKRDQVEEAFRYMAQGKHIGKVLVQVCYEESVAAVQTATPFPAICRTFCLPSHSYIITGGLGGFGLELAQWLTERGARKLVLTSRSGIRNGYQTKKVREWQSQDVEVLVSTSDVSTMEGTQQLIAEACALGPVGGVFHLAMVLKDGMLENLTPQQFLDVNKPKYDGTINLDKVTRKLCPDLSYFVAFSSVSCGRGNAGQSNYGYANSAMERVCEKRRFDGLPGLAVQWGAIGDVGVVLETMGGNDTVIGGTLPQRITSCLEVLDRFLCQHQPVMSSFVRAEKMMVKSEAGSQRDLVDAVAHILGVRDVNSLNADASLADLGLDSLMGVEVRQTLERDYDISMTMREIRQLTINKLRELASTKSGRSYEPHQATAKRDGAGAVFKSDLTQLLVNPNSPTVTPLNKVQSQERPLFLVHPIEGSIVAFKTLAFKLSVPCYGLQCTKGIQSAPLDSIQSLAAYYVKCIMQVQPDGPYRIAGYSFGACVAFEMCSQLQIQNRPVECLFLFDGSHSYVAAYTQVREKSYTQWNKLGFKVTVGYSLNSVYHFQTYRAKLTPGKESEAETEALCAFIQQFTGIEYNKLLETLLPLSDLETRVSVAVNLITSSHKNISRDSLHFAATAFYHKLKAADSYMPATKYHGNVMLLRAKTSSEYEQNLGDDYKLNEVCDGKVSVHIIEGDHRTFLEGEGVESIVSIIHSSLAEPRVMSKEG</sequence>